<name>A0A8X6XQ07_9ARAC</name>
<evidence type="ECO:0000313" key="1">
    <source>
        <dbReference type="EMBL" id="GFY57369.1"/>
    </source>
</evidence>
<gene>
    <name evidence="1" type="ORF">TNIN_181871</name>
</gene>
<proteinExistence type="predicted"/>
<organism evidence="1 2">
    <name type="scientific">Trichonephila inaurata madagascariensis</name>
    <dbReference type="NCBI Taxonomy" id="2747483"/>
    <lineage>
        <taxon>Eukaryota</taxon>
        <taxon>Metazoa</taxon>
        <taxon>Ecdysozoa</taxon>
        <taxon>Arthropoda</taxon>
        <taxon>Chelicerata</taxon>
        <taxon>Arachnida</taxon>
        <taxon>Araneae</taxon>
        <taxon>Araneomorphae</taxon>
        <taxon>Entelegynae</taxon>
        <taxon>Araneoidea</taxon>
        <taxon>Nephilidae</taxon>
        <taxon>Trichonephila</taxon>
        <taxon>Trichonephila inaurata</taxon>
    </lineage>
</organism>
<dbReference type="AlphaFoldDB" id="A0A8X6XQ07"/>
<dbReference type="EMBL" id="BMAV01011462">
    <property type="protein sequence ID" value="GFY57369.1"/>
    <property type="molecule type" value="Genomic_DNA"/>
</dbReference>
<reference evidence="1" key="1">
    <citation type="submission" date="2020-08" db="EMBL/GenBank/DDBJ databases">
        <title>Multicomponent nature underlies the extraordinary mechanical properties of spider dragline silk.</title>
        <authorList>
            <person name="Kono N."/>
            <person name="Nakamura H."/>
            <person name="Mori M."/>
            <person name="Yoshida Y."/>
            <person name="Ohtoshi R."/>
            <person name="Malay A.D."/>
            <person name="Moran D.A.P."/>
            <person name="Tomita M."/>
            <person name="Numata K."/>
            <person name="Arakawa K."/>
        </authorList>
    </citation>
    <scope>NUCLEOTIDE SEQUENCE</scope>
</reference>
<dbReference type="Proteomes" id="UP000886998">
    <property type="component" value="Unassembled WGS sequence"/>
</dbReference>
<protein>
    <submittedName>
        <fullName evidence="1">Uncharacterized protein</fullName>
    </submittedName>
</protein>
<comment type="caution">
    <text evidence="1">The sequence shown here is derived from an EMBL/GenBank/DDBJ whole genome shotgun (WGS) entry which is preliminary data.</text>
</comment>
<evidence type="ECO:0000313" key="2">
    <source>
        <dbReference type="Proteomes" id="UP000886998"/>
    </source>
</evidence>
<keyword evidence="2" id="KW-1185">Reference proteome</keyword>
<accession>A0A8X6XQ07</accession>
<sequence length="76" mass="8508">MHCPCRNGLAVPIRRKSVTSSTLQFQHKSHPPHNSNIFLVEPMHRRFSSMAVLSAVAIRHMSTAGVLDEVEKFPSV</sequence>